<organism evidence="1">
    <name type="scientific">Anopheles marajoara</name>
    <dbReference type="NCBI Taxonomy" id="58244"/>
    <lineage>
        <taxon>Eukaryota</taxon>
        <taxon>Metazoa</taxon>
        <taxon>Ecdysozoa</taxon>
        <taxon>Arthropoda</taxon>
        <taxon>Hexapoda</taxon>
        <taxon>Insecta</taxon>
        <taxon>Pterygota</taxon>
        <taxon>Neoptera</taxon>
        <taxon>Endopterygota</taxon>
        <taxon>Diptera</taxon>
        <taxon>Nematocera</taxon>
        <taxon>Culicoidea</taxon>
        <taxon>Culicidae</taxon>
        <taxon>Anophelinae</taxon>
        <taxon>Anopheles</taxon>
    </lineage>
</organism>
<sequence>MIVTYVCAVLVAEEPVVDGSMLTWIIVVLWPSRCSLAADGTSIQAPTAGPLPAQPEPQMIAERFRTILLTHFPNRRDPLRPVLLAVRH</sequence>
<proteinExistence type="predicted"/>
<evidence type="ECO:0000313" key="1">
    <source>
        <dbReference type="EMBL" id="MBW62190.1"/>
    </source>
</evidence>
<dbReference type="AlphaFoldDB" id="A0A2M4CA38"/>
<reference evidence="1" key="1">
    <citation type="submission" date="2018-01" db="EMBL/GenBank/DDBJ databases">
        <title>An insight into the sialome of Amazonian anophelines.</title>
        <authorList>
            <person name="Ribeiro J.M."/>
            <person name="Scarpassa V."/>
            <person name="Calvo E."/>
        </authorList>
    </citation>
    <scope>NUCLEOTIDE SEQUENCE</scope>
    <source>
        <tissue evidence="1">Salivary glands</tissue>
    </source>
</reference>
<name>A0A2M4CA38_9DIPT</name>
<protein>
    <submittedName>
        <fullName evidence="1">Putative secreted protein</fullName>
    </submittedName>
</protein>
<accession>A0A2M4CA38</accession>
<dbReference type="EMBL" id="GGFJ01013049">
    <property type="protein sequence ID" value="MBW62190.1"/>
    <property type="molecule type" value="Transcribed_RNA"/>
</dbReference>